<reference evidence="1" key="2">
    <citation type="submission" date="2020-11" db="EMBL/GenBank/DDBJ databases">
        <authorList>
            <person name="McCartney M.A."/>
            <person name="Auch B."/>
            <person name="Kono T."/>
            <person name="Mallez S."/>
            <person name="Becker A."/>
            <person name="Gohl D.M."/>
            <person name="Silverstein K.A.T."/>
            <person name="Koren S."/>
            <person name="Bechman K.B."/>
            <person name="Herman A."/>
            <person name="Abrahante J.E."/>
            <person name="Garbe J."/>
        </authorList>
    </citation>
    <scope>NUCLEOTIDE SEQUENCE</scope>
    <source>
        <strain evidence="1">Duluth1</strain>
        <tissue evidence="1">Whole animal</tissue>
    </source>
</reference>
<dbReference type="EMBL" id="JAIWYP010000007">
    <property type="protein sequence ID" value="KAH3796656.1"/>
    <property type="molecule type" value="Genomic_DNA"/>
</dbReference>
<accession>A0A9D4J1V3</accession>
<organism evidence="1 2">
    <name type="scientific">Dreissena polymorpha</name>
    <name type="common">Zebra mussel</name>
    <name type="synonym">Mytilus polymorpha</name>
    <dbReference type="NCBI Taxonomy" id="45954"/>
    <lineage>
        <taxon>Eukaryota</taxon>
        <taxon>Metazoa</taxon>
        <taxon>Spiralia</taxon>
        <taxon>Lophotrochozoa</taxon>
        <taxon>Mollusca</taxon>
        <taxon>Bivalvia</taxon>
        <taxon>Autobranchia</taxon>
        <taxon>Heteroconchia</taxon>
        <taxon>Euheterodonta</taxon>
        <taxon>Imparidentia</taxon>
        <taxon>Neoheterodontei</taxon>
        <taxon>Myida</taxon>
        <taxon>Dreissenoidea</taxon>
        <taxon>Dreissenidae</taxon>
        <taxon>Dreissena</taxon>
    </lineage>
</organism>
<name>A0A9D4J1V3_DREPO</name>
<evidence type="ECO:0000313" key="1">
    <source>
        <dbReference type="EMBL" id="KAH3796656.1"/>
    </source>
</evidence>
<dbReference type="AlphaFoldDB" id="A0A9D4J1V3"/>
<reference evidence="1" key="1">
    <citation type="journal article" date="2019" name="bioRxiv">
        <title>The Genome of the Zebra Mussel, Dreissena polymorpha: A Resource for Invasive Species Research.</title>
        <authorList>
            <person name="McCartney M.A."/>
            <person name="Auch B."/>
            <person name="Kono T."/>
            <person name="Mallez S."/>
            <person name="Zhang Y."/>
            <person name="Obille A."/>
            <person name="Becker A."/>
            <person name="Abrahante J.E."/>
            <person name="Garbe J."/>
            <person name="Badalamenti J.P."/>
            <person name="Herman A."/>
            <person name="Mangelson H."/>
            <person name="Liachko I."/>
            <person name="Sullivan S."/>
            <person name="Sone E.D."/>
            <person name="Koren S."/>
            <person name="Silverstein K.A.T."/>
            <person name="Beckman K.B."/>
            <person name="Gohl D.M."/>
        </authorList>
    </citation>
    <scope>NUCLEOTIDE SEQUENCE</scope>
    <source>
        <strain evidence="1">Duluth1</strain>
        <tissue evidence="1">Whole animal</tissue>
    </source>
</reference>
<evidence type="ECO:0000313" key="2">
    <source>
        <dbReference type="Proteomes" id="UP000828390"/>
    </source>
</evidence>
<dbReference type="Proteomes" id="UP000828390">
    <property type="component" value="Unassembled WGS sequence"/>
</dbReference>
<keyword evidence="2" id="KW-1185">Reference proteome</keyword>
<proteinExistence type="predicted"/>
<protein>
    <submittedName>
        <fullName evidence="1">Uncharacterized protein</fullName>
    </submittedName>
</protein>
<gene>
    <name evidence="1" type="ORF">DPMN_150225</name>
</gene>
<sequence>MTYSGNDGFFMKMSFTDGTDATPQGDFMLYVTKNSKPKFTNLNSKYLYHSKRVDGSTVQSS</sequence>
<comment type="caution">
    <text evidence="1">The sequence shown here is derived from an EMBL/GenBank/DDBJ whole genome shotgun (WGS) entry which is preliminary data.</text>
</comment>